<dbReference type="EMBL" id="JACBNQ010000011">
    <property type="protein sequence ID" value="NYB74561.1"/>
    <property type="molecule type" value="Genomic_DNA"/>
</dbReference>
<dbReference type="InterPro" id="IPR013571">
    <property type="entry name" value="Tscrpt_reg_QacR_C"/>
</dbReference>
<dbReference type="PRINTS" id="PR00455">
    <property type="entry name" value="HTHTETR"/>
</dbReference>
<dbReference type="Pfam" id="PF08360">
    <property type="entry name" value="TetR_C_5"/>
    <property type="match status" value="1"/>
</dbReference>
<feature type="DNA-binding region" description="H-T-H motif" evidence="2">
    <location>
        <begin position="32"/>
        <end position="51"/>
    </location>
</feature>
<dbReference type="AlphaFoldDB" id="A0A974BKI9"/>
<gene>
    <name evidence="4" type="ORF">HZF24_10485</name>
</gene>
<dbReference type="InterPro" id="IPR036271">
    <property type="entry name" value="Tet_transcr_reg_TetR-rel_C_sf"/>
</dbReference>
<keyword evidence="5" id="KW-1185">Reference proteome</keyword>
<dbReference type="RefSeq" id="WP_179238269.1">
    <property type="nucleotide sequence ID" value="NZ_JACBNQ010000011.1"/>
</dbReference>
<sequence>MARYSALDPEKYIKIRDSAILLFFGQGVENTTMQQIAKNAGIAKGTVYLYFKGREELEKYIFDYCFDLHLKASVKDVDDEKCFTEKLKKRIKNILMWNAEFPKESSIIRSFYTPVNYSDTEDGLFSKSYEINRAYIEAGMKNGEFKNLPIEFLCKIVFSSVEGISTYIKQNSDALYDEDLLNQLIETVIDGIKNH</sequence>
<dbReference type="InterPro" id="IPR001647">
    <property type="entry name" value="HTH_TetR"/>
</dbReference>
<evidence type="ECO:0000259" key="3">
    <source>
        <dbReference type="PROSITE" id="PS50977"/>
    </source>
</evidence>
<dbReference type="Gene3D" id="1.10.357.10">
    <property type="entry name" value="Tetracycline Repressor, domain 2"/>
    <property type="match status" value="1"/>
</dbReference>
<proteinExistence type="predicted"/>
<evidence type="ECO:0000256" key="2">
    <source>
        <dbReference type="PROSITE-ProRule" id="PRU00335"/>
    </source>
</evidence>
<evidence type="ECO:0000256" key="1">
    <source>
        <dbReference type="ARBA" id="ARBA00023125"/>
    </source>
</evidence>
<keyword evidence="1 2" id="KW-0238">DNA-binding</keyword>
<comment type="caution">
    <text evidence="4">The sequence shown here is derived from an EMBL/GenBank/DDBJ whole genome shotgun (WGS) entry which is preliminary data.</text>
</comment>
<dbReference type="Pfam" id="PF00440">
    <property type="entry name" value="TetR_N"/>
    <property type="match status" value="1"/>
</dbReference>
<dbReference type="GO" id="GO:0045892">
    <property type="term" value="P:negative regulation of DNA-templated transcription"/>
    <property type="evidence" value="ECO:0007669"/>
    <property type="project" value="InterPro"/>
</dbReference>
<dbReference type="SUPFAM" id="SSF46689">
    <property type="entry name" value="Homeodomain-like"/>
    <property type="match status" value="1"/>
</dbReference>
<name>A0A974BKI9_SEDHY</name>
<dbReference type="Proteomes" id="UP000611629">
    <property type="component" value="Unassembled WGS sequence"/>
</dbReference>
<evidence type="ECO:0000313" key="5">
    <source>
        <dbReference type="Proteomes" id="UP000611629"/>
    </source>
</evidence>
<dbReference type="InterPro" id="IPR050624">
    <property type="entry name" value="HTH-type_Tx_Regulator"/>
</dbReference>
<dbReference type="SUPFAM" id="SSF48498">
    <property type="entry name" value="Tetracyclin repressor-like, C-terminal domain"/>
    <property type="match status" value="1"/>
</dbReference>
<organism evidence="4 5">
    <name type="scientific">Sedimentibacter hydroxybenzoicus DSM 7310</name>
    <dbReference type="NCBI Taxonomy" id="1123245"/>
    <lineage>
        <taxon>Bacteria</taxon>
        <taxon>Bacillati</taxon>
        <taxon>Bacillota</taxon>
        <taxon>Tissierellia</taxon>
        <taxon>Sedimentibacter</taxon>
    </lineage>
</organism>
<dbReference type="GO" id="GO:0003677">
    <property type="term" value="F:DNA binding"/>
    <property type="evidence" value="ECO:0007669"/>
    <property type="project" value="UniProtKB-UniRule"/>
</dbReference>
<dbReference type="PROSITE" id="PS50977">
    <property type="entry name" value="HTH_TETR_2"/>
    <property type="match status" value="1"/>
</dbReference>
<dbReference type="GO" id="GO:0003700">
    <property type="term" value="F:DNA-binding transcription factor activity"/>
    <property type="evidence" value="ECO:0007669"/>
    <property type="project" value="InterPro"/>
</dbReference>
<protein>
    <submittedName>
        <fullName evidence="4">TetR/AcrR family transcriptional regulator</fullName>
    </submittedName>
</protein>
<dbReference type="PANTHER" id="PTHR43479">
    <property type="entry name" value="ACREF/ENVCD OPERON REPRESSOR-RELATED"/>
    <property type="match status" value="1"/>
</dbReference>
<reference evidence="4" key="1">
    <citation type="submission" date="2020-07" db="EMBL/GenBank/DDBJ databases">
        <title>Genomic analysis of a strain of Sedimentibacter Hydroxybenzoicus DSM7310.</title>
        <authorList>
            <person name="Ma S."/>
        </authorList>
    </citation>
    <scope>NUCLEOTIDE SEQUENCE</scope>
    <source>
        <strain evidence="4">DSM 7310</strain>
    </source>
</reference>
<evidence type="ECO:0000313" key="4">
    <source>
        <dbReference type="EMBL" id="NYB74561.1"/>
    </source>
</evidence>
<dbReference type="InterPro" id="IPR009057">
    <property type="entry name" value="Homeodomain-like_sf"/>
</dbReference>
<feature type="domain" description="HTH tetR-type" evidence="3">
    <location>
        <begin position="9"/>
        <end position="69"/>
    </location>
</feature>
<accession>A0A974BKI9</accession>
<dbReference type="PANTHER" id="PTHR43479:SF11">
    <property type="entry name" value="ACREF_ENVCD OPERON REPRESSOR-RELATED"/>
    <property type="match status" value="1"/>
</dbReference>